<feature type="binding site" evidence="8">
    <location>
        <position position="140"/>
    </location>
    <ligand>
        <name>Zn(2+)</name>
        <dbReference type="ChEBI" id="CHEBI:29105"/>
        <label>1</label>
    </ligand>
</feature>
<dbReference type="GO" id="GO:0007165">
    <property type="term" value="P:signal transduction"/>
    <property type="evidence" value="ECO:0007669"/>
    <property type="project" value="InterPro"/>
</dbReference>
<evidence type="ECO:0000256" key="5">
    <source>
        <dbReference type="ARBA" id="ARBA00061458"/>
    </source>
</evidence>
<keyword evidence="13" id="KW-1185">Reference proteome</keyword>
<dbReference type="Gene3D" id="1.10.1300.10">
    <property type="entry name" value="3'5'-cyclic nucleotide phosphodiesterase, catalytic domain"/>
    <property type="match status" value="1"/>
</dbReference>
<feature type="binding site" evidence="7">
    <location>
        <begin position="136"/>
        <end position="140"/>
    </location>
    <ligand>
        <name>AMP</name>
        <dbReference type="ChEBI" id="CHEBI:456215"/>
    </ligand>
</feature>
<feature type="active site" description="Proton donor" evidence="6">
    <location>
        <position position="136"/>
    </location>
</feature>
<evidence type="ECO:0000256" key="1">
    <source>
        <dbReference type="ARBA" id="ARBA00000621"/>
    </source>
</evidence>
<feature type="region of interest" description="Disordered" evidence="10">
    <location>
        <begin position="436"/>
        <end position="465"/>
    </location>
</feature>
<dbReference type="InterPro" id="IPR002073">
    <property type="entry name" value="PDEase_catalytic_dom"/>
</dbReference>
<dbReference type="SMART" id="SM00471">
    <property type="entry name" value="HDc"/>
    <property type="match status" value="1"/>
</dbReference>
<comment type="similarity">
    <text evidence="5">Belongs to the cyclic nucleotide phosphodiesterase family. PDE7 subfamily.</text>
</comment>
<feature type="binding site" evidence="7">
    <location>
        <position position="286"/>
    </location>
    <ligand>
        <name>AMP</name>
        <dbReference type="ChEBI" id="CHEBI:456215"/>
    </ligand>
</feature>
<evidence type="ECO:0000256" key="3">
    <source>
        <dbReference type="ARBA" id="ARBA00022723"/>
    </source>
</evidence>
<feature type="binding site" evidence="7">
    <location>
        <position position="337"/>
    </location>
    <ligand>
        <name>AMP</name>
        <dbReference type="ChEBI" id="CHEBI:456215"/>
    </ligand>
</feature>
<comment type="pathway">
    <text evidence="2">Purine metabolism; 3',5'-cyclic AMP degradation; AMP from 3',5'-cyclic AMP: step 1/1.</text>
</comment>
<dbReference type="SUPFAM" id="SSF109604">
    <property type="entry name" value="HD-domain/PDEase-like"/>
    <property type="match status" value="1"/>
</dbReference>
<organism evidence="12 13">
    <name type="scientific">Paralvinella palmiformis</name>
    <dbReference type="NCBI Taxonomy" id="53620"/>
    <lineage>
        <taxon>Eukaryota</taxon>
        <taxon>Metazoa</taxon>
        <taxon>Spiralia</taxon>
        <taxon>Lophotrochozoa</taxon>
        <taxon>Annelida</taxon>
        <taxon>Polychaeta</taxon>
        <taxon>Sedentaria</taxon>
        <taxon>Canalipalpata</taxon>
        <taxon>Terebellida</taxon>
        <taxon>Terebelliformia</taxon>
        <taxon>Alvinellidae</taxon>
        <taxon>Paralvinella</taxon>
    </lineage>
</organism>
<comment type="cofactor">
    <cofactor evidence="9">
        <name>a divalent metal cation</name>
        <dbReference type="ChEBI" id="CHEBI:60240"/>
    </cofactor>
    <text evidence="9">Binds 2 divalent metal cations per subunit. Site 1 may preferentially bind zinc ions, while site 2 has a preference for magnesium and/or manganese ions.</text>
</comment>
<comment type="caution">
    <text evidence="12">The sequence shown here is derived from an EMBL/GenBank/DDBJ whole genome shotgun (WGS) entry which is preliminary data.</text>
</comment>
<feature type="compositionally biased region" description="Acidic residues" evidence="10">
    <location>
        <begin position="393"/>
        <end position="409"/>
    </location>
</feature>
<proteinExistence type="inferred from homology"/>
<feature type="domain" description="PDEase" evidence="11">
    <location>
        <begin position="60"/>
        <end position="382"/>
    </location>
</feature>
<dbReference type="CDD" id="cd00077">
    <property type="entry name" value="HDc"/>
    <property type="match status" value="1"/>
</dbReference>
<dbReference type="PROSITE" id="PS51845">
    <property type="entry name" value="PDEASE_I_2"/>
    <property type="match status" value="1"/>
</dbReference>
<dbReference type="PRINTS" id="PR00387">
    <property type="entry name" value="PDIESTERASE1"/>
</dbReference>
<keyword evidence="4 9" id="KW-0378">Hydrolase</keyword>
<evidence type="ECO:0000313" key="13">
    <source>
        <dbReference type="Proteomes" id="UP001208570"/>
    </source>
</evidence>
<sequence>MIMVVAGRGHNMDDVASVQLLPPFKRKRDGIVRCRSNSFRQSKKNENIELKMLDDKTCYQDGEILQLGKRLLSTVGEWDFNMFTLNKLTNGRALFHTSLHLFQEHNLIEIFKLDIVKLMRFISLVEEGYHSSNPYHNAVHAADVTQAMHCYLRERKLDKALSPLEKMTAIVSAITHDLDHPGVNQAFLIATSNHLATLYNNCSVLENHHWRSALGLLHESGVFEHFDRSLWKTMEWQLKSLILATDITRQQEFLLRLRNHLDQNNLNLDDIEHKNFVLQIALKCADISNPGRPWELSKRWSELVCDEFFKQGDCERQFNLPVTPFCDRLSTTVAKIQTGFMNFVVMPLFKEWYRFNRTSLSEVMLSNIKANADNWDRIALEAEAQKLKQEQEPLAEEEEEEEEDLDNDGMNDMKPPGGSHQYHTTIVVIERTAADCDDEKQSTKSSESAESIIPDLPQTGDSTEDDIPLCLYRRHSLPPPYMMCRDTMFPNKRESFQRGLSRRYSLPVGAMPNSNSFDKLVEKLSSLVDSSPTNGTHFDYDQRPRIVSISQSLDAKTLSSAALEASKLTSAHGLDPALLAQRPYTSEPHIAMLAHQYKLNNRIGNLAYLAKNLSVAGIVPHLHSRVHANNRTESVSTCRQSLPSLSTLPVDGSFFNIPIHNERLDSAEASGQHVNAVCEESERSLFGEKNNPAIQNTDKDLLIEAMHCVDAICLSGVDTADNPDLTHQSTTIAHSSNHVAPALKSPSSQPGGMFSGRHHATEEEMPLLQPLQNFNKDSNSEPPRSKKSHPNDSFSH</sequence>
<evidence type="ECO:0000313" key="12">
    <source>
        <dbReference type="EMBL" id="KAK2152089.1"/>
    </source>
</evidence>
<dbReference type="InterPro" id="IPR023088">
    <property type="entry name" value="PDEase"/>
</dbReference>
<keyword evidence="3 8" id="KW-0479">Metal-binding</keyword>
<dbReference type="PANTHER" id="PTHR11347">
    <property type="entry name" value="CYCLIC NUCLEOTIDE PHOSPHODIESTERASE"/>
    <property type="match status" value="1"/>
</dbReference>
<accession>A0AAD9JF84</accession>
<dbReference type="EMBL" id="JAODUP010000340">
    <property type="protein sequence ID" value="KAK2152089.1"/>
    <property type="molecule type" value="Genomic_DNA"/>
</dbReference>
<gene>
    <name evidence="12" type="ORF">LSH36_340g06054</name>
</gene>
<evidence type="ECO:0000256" key="8">
    <source>
        <dbReference type="PIRSR" id="PIRSR623088-3"/>
    </source>
</evidence>
<feature type="binding site" evidence="8">
    <location>
        <position position="177"/>
    </location>
    <ligand>
        <name>Zn(2+)</name>
        <dbReference type="ChEBI" id="CHEBI:29105"/>
        <label>2</label>
    </ligand>
</feature>
<dbReference type="FunFam" id="1.10.1300.10:FF:000004">
    <property type="entry name" value="Phosphodiesterase"/>
    <property type="match status" value="1"/>
</dbReference>
<dbReference type="PROSITE" id="PS00126">
    <property type="entry name" value="PDEASE_I_1"/>
    <property type="match status" value="1"/>
</dbReference>
<evidence type="ECO:0000256" key="2">
    <source>
        <dbReference type="ARBA" id="ARBA00004703"/>
    </source>
</evidence>
<feature type="binding site" evidence="8">
    <location>
        <position position="176"/>
    </location>
    <ligand>
        <name>Zn(2+)</name>
        <dbReference type="ChEBI" id="CHEBI:29105"/>
        <label>1</label>
    </ligand>
</feature>
<dbReference type="GO" id="GO:0046872">
    <property type="term" value="F:metal ion binding"/>
    <property type="evidence" value="ECO:0007669"/>
    <property type="project" value="UniProtKB-KW"/>
</dbReference>
<evidence type="ECO:0000256" key="10">
    <source>
        <dbReference type="SAM" id="MobiDB-lite"/>
    </source>
</evidence>
<dbReference type="AlphaFoldDB" id="A0AAD9JF84"/>
<dbReference type="EC" id="3.1.4.-" evidence="9"/>
<name>A0AAD9JF84_9ANNE</name>
<evidence type="ECO:0000259" key="11">
    <source>
        <dbReference type="PROSITE" id="PS51845"/>
    </source>
</evidence>
<evidence type="ECO:0000256" key="7">
    <source>
        <dbReference type="PIRSR" id="PIRSR623088-2"/>
    </source>
</evidence>
<comment type="catalytic activity">
    <reaction evidence="1">
        <text>3',5'-cyclic AMP + H2O = AMP + H(+)</text>
        <dbReference type="Rhea" id="RHEA:25277"/>
        <dbReference type="ChEBI" id="CHEBI:15377"/>
        <dbReference type="ChEBI" id="CHEBI:15378"/>
        <dbReference type="ChEBI" id="CHEBI:58165"/>
        <dbReference type="ChEBI" id="CHEBI:456215"/>
        <dbReference type="EC" id="3.1.4.53"/>
    </reaction>
</comment>
<protein>
    <recommendedName>
        <fullName evidence="9">Phosphodiesterase</fullName>
        <ecNumber evidence="9">3.1.4.-</ecNumber>
    </recommendedName>
</protein>
<dbReference type="Pfam" id="PF00233">
    <property type="entry name" value="PDEase_I"/>
    <property type="match status" value="1"/>
</dbReference>
<dbReference type="InterPro" id="IPR023174">
    <property type="entry name" value="PDEase_CS"/>
</dbReference>
<feature type="binding site" evidence="8">
    <location>
        <position position="286"/>
    </location>
    <ligand>
        <name>Zn(2+)</name>
        <dbReference type="ChEBI" id="CHEBI:29105"/>
        <label>1</label>
    </ligand>
</feature>
<dbReference type="GO" id="GO:0004115">
    <property type="term" value="F:3',5'-cyclic-AMP phosphodiesterase activity"/>
    <property type="evidence" value="ECO:0007669"/>
    <property type="project" value="UniProtKB-EC"/>
</dbReference>
<feature type="binding site" evidence="7">
    <location>
        <position position="177"/>
    </location>
    <ligand>
        <name>AMP</name>
        <dbReference type="ChEBI" id="CHEBI:456215"/>
    </ligand>
</feature>
<dbReference type="InterPro" id="IPR036971">
    <property type="entry name" value="PDEase_catalytic_dom_sf"/>
</dbReference>
<feature type="region of interest" description="Disordered" evidence="10">
    <location>
        <begin position="387"/>
        <end position="416"/>
    </location>
</feature>
<reference evidence="12" key="1">
    <citation type="journal article" date="2023" name="Mol. Biol. Evol.">
        <title>Third-Generation Sequencing Reveals the Adaptive Role of the Epigenome in Three Deep-Sea Polychaetes.</title>
        <authorList>
            <person name="Perez M."/>
            <person name="Aroh O."/>
            <person name="Sun Y."/>
            <person name="Lan Y."/>
            <person name="Juniper S.K."/>
            <person name="Young C.R."/>
            <person name="Angers B."/>
            <person name="Qian P.Y."/>
        </authorList>
    </citation>
    <scope>NUCLEOTIDE SEQUENCE</scope>
    <source>
        <strain evidence="12">P08H-3</strain>
    </source>
</reference>
<dbReference type="InterPro" id="IPR003607">
    <property type="entry name" value="HD/PDEase_dom"/>
</dbReference>
<feature type="binding site" evidence="8">
    <location>
        <position position="177"/>
    </location>
    <ligand>
        <name>Zn(2+)</name>
        <dbReference type="ChEBI" id="CHEBI:29105"/>
        <label>1</label>
    </ligand>
</feature>
<feature type="region of interest" description="Disordered" evidence="10">
    <location>
        <begin position="733"/>
        <end position="796"/>
    </location>
</feature>
<feature type="compositionally biased region" description="Polar residues" evidence="10">
    <location>
        <begin position="770"/>
        <end position="782"/>
    </location>
</feature>
<evidence type="ECO:0000256" key="4">
    <source>
        <dbReference type="ARBA" id="ARBA00022801"/>
    </source>
</evidence>
<evidence type="ECO:0000256" key="6">
    <source>
        <dbReference type="PIRSR" id="PIRSR623088-1"/>
    </source>
</evidence>
<evidence type="ECO:0000256" key="9">
    <source>
        <dbReference type="RuleBase" id="RU363067"/>
    </source>
</evidence>
<dbReference type="Proteomes" id="UP001208570">
    <property type="component" value="Unassembled WGS sequence"/>
</dbReference>